<evidence type="ECO:0000259" key="1">
    <source>
        <dbReference type="Pfam" id="PF05592"/>
    </source>
</evidence>
<dbReference type="Pfam" id="PF21557">
    <property type="entry name" value="RhaB_D2"/>
    <property type="match status" value="1"/>
</dbReference>
<dbReference type="InterPro" id="IPR012341">
    <property type="entry name" value="6hp_glycosidase-like_sf"/>
</dbReference>
<sequence length="993" mass="112219">MNSVRTEWHAHWIWGGTEESPRNQWRCFRRTFEVPVEGWNEGTLSISADSRYVLYVNGEQVGRGPSRSWPSEQSYDTYEVGHLLRPGQPNTIAALVQHFGVSTFYYIRGRGGLLCQLELTGESGNSFRIGTGEGWLTSRYLGQDERAPRMSCQHAFTEKVDAREWDSGWIQPHYEDNHWELASVIGEVGMKPWDSLVPRSIPQLTEESVHPSRIESLSRVVPVPWSGCIDMRNQMIPGSESDANAYRYAGYAGTSIRVREACEAVIVFSYTPPHFQGMVLNGKRYGKTDFEAVRSEKWVRVALEKGDNLLLMALAGDDHGRGIFMGLDCPVPFELVSPLEDPSPGLSPFFSIGPMVSYEYIDHQYSQEDRRKQALITACGRNELPGPEYGEEGSRLVSAYLAAGQAASREELSAFREWIRPVPEAFVSQESLRTLCSWKKEEEAMPVPAQLQSIVAANSAPGVIPVYETGDTEFIVDFGRQLSGYVTFEVEAEEGTILDLYGFEYMRDGWIQHTYYLENTLRYVCREGRQRYTSPIRRGLRYLMVTVRGAGKPVPCYGIRMELSHFPAPEIGKFHSSDSALNEIWRISRHTTKLCMEDTFVDCPAYEQTFWVGDSRNEALIAYYLFGAEEIVKRCLELVPGSKDQSPLFADQVPSGWSSVIPNWTFFWVNACVEYYERTGDLGFAASIYPHAAYTLDHYLMKRDEHGLLSLDAWNFLDWAPIDQPREGIVSHQNMFLVKALQGGAQLASLAGDTAKEAEYTTAARNLAESINYHLWSEEKQAYLDCIHADGRKSTIFSMQSQVVALLCGIPEGGRKAELERMLLTPPEDFVPIGSPFMSFFYYEALDQAGLYKTMIEDIRQQYGEMLEYEATTCWEMYPKKKDGRTDEHNLTRSHCHAWSAAPAYFLGAVVLGVRSSTPGWRKVIVEPNPCGLTWARGSVPLPEEGRVDVSWKAGADGKLHLQVWVPETVDVEVRLPDGVEGTVEVHRQSRRT</sequence>
<dbReference type="InterPro" id="IPR008979">
    <property type="entry name" value="Galactose-bd-like_sf"/>
</dbReference>
<dbReference type="Pfam" id="PF05592">
    <property type="entry name" value="Bac_rhamnosid"/>
    <property type="match status" value="1"/>
</dbReference>
<dbReference type="EMBL" id="CP130318">
    <property type="protein sequence ID" value="WNQ08966.1"/>
    <property type="molecule type" value="Genomic_DNA"/>
</dbReference>
<evidence type="ECO:0000259" key="3">
    <source>
        <dbReference type="Pfam" id="PF17389"/>
    </source>
</evidence>
<dbReference type="AlphaFoldDB" id="A0AA96RCZ7"/>
<organism evidence="6 7">
    <name type="scientific">Paenibacillus aurantius</name>
    <dbReference type="NCBI Taxonomy" id="2918900"/>
    <lineage>
        <taxon>Bacteria</taxon>
        <taxon>Bacillati</taxon>
        <taxon>Bacillota</taxon>
        <taxon>Bacilli</taxon>
        <taxon>Bacillales</taxon>
        <taxon>Paenibacillaceae</taxon>
        <taxon>Paenibacillus</taxon>
    </lineage>
</organism>
<feature type="domain" description="Alpha-L-rhamnosidase" evidence="5">
    <location>
        <begin position="225"/>
        <end position="377"/>
    </location>
</feature>
<feature type="domain" description="Bacterial alpha-L-rhamnosidase N-terminal" evidence="2">
    <location>
        <begin position="43"/>
        <end position="184"/>
    </location>
</feature>
<dbReference type="GO" id="GO:0005975">
    <property type="term" value="P:carbohydrate metabolic process"/>
    <property type="evidence" value="ECO:0007669"/>
    <property type="project" value="InterPro"/>
</dbReference>
<proteinExistence type="predicted"/>
<evidence type="ECO:0000313" key="7">
    <source>
        <dbReference type="Proteomes" id="UP001305702"/>
    </source>
</evidence>
<dbReference type="SUPFAM" id="SSF48208">
    <property type="entry name" value="Six-hairpin glycosidases"/>
    <property type="match status" value="1"/>
</dbReference>
<accession>A0AA96RCZ7</accession>
<dbReference type="InterPro" id="IPR048653">
    <property type="entry name" value="RhaB_D2"/>
</dbReference>
<dbReference type="Gene3D" id="1.50.10.10">
    <property type="match status" value="1"/>
</dbReference>
<dbReference type="KEGG" id="paun:MJA45_15045"/>
<name>A0AA96RCZ7_9BACL</name>
<dbReference type="Pfam" id="PF08531">
    <property type="entry name" value="Bac_rhamnosid_N"/>
    <property type="match status" value="1"/>
</dbReference>
<evidence type="ECO:0000259" key="2">
    <source>
        <dbReference type="Pfam" id="PF08531"/>
    </source>
</evidence>
<keyword evidence="7" id="KW-1185">Reference proteome</keyword>
<dbReference type="Pfam" id="PF17389">
    <property type="entry name" value="Bac_rhamnosid6H"/>
    <property type="match status" value="1"/>
</dbReference>
<dbReference type="PANTHER" id="PTHR34987">
    <property type="entry name" value="C, PUTATIVE (AFU_ORTHOLOGUE AFUA_3G02880)-RELATED"/>
    <property type="match status" value="1"/>
</dbReference>
<reference evidence="6 7" key="1">
    <citation type="submission" date="2022-02" db="EMBL/GenBank/DDBJ databases">
        <title>Paenibacillus sp. MBLB1776 Whole Genome Shotgun Sequencing.</title>
        <authorList>
            <person name="Hwang C.Y."/>
            <person name="Cho E.-S."/>
            <person name="Seo M.-J."/>
        </authorList>
    </citation>
    <scope>NUCLEOTIDE SEQUENCE [LARGE SCALE GENOMIC DNA]</scope>
    <source>
        <strain evidence="6 7">MBLB1776</strain>
    </source>
</reference>
<dbReference type="GO" id="GO:0016787">
    <property type="term" value="F:hydrolase activity"/>
    <property type="evidence" value="ECO:0007669"/>
    <property type="project" value="UniProtKB-KW"/>
</dbReference>
<dbReference type="Gene3D" id="2.60.420.10">
    <property type="entry name" value="Maltose phosphorylase, domain 3"/>
    <property type="match status" value="1"/>
</dbReference>
<feature type="domain" description="Alpha-L-rhamnosidase concanavalin-like" evidence="1">
    <location>
        <begin position="469"/>
        <end position="548"/>
    </location>
</feature>
<dbReference type="InterPro" id="IPR008902">
    <property type="entry name" value="Rhamnosid_concanavalin"/>
</dbReference>
<feature type="domain" description="Alpha-L-rhamnosidase six-hairpin glycosidase" evidence="3">
    <location>
        <begin position="570"/>
        <end position="910"/>
    </location>
</feature>
<gene>
    <name evidence="6" type="ORF">MJA45_15045</name>
</gene>
<evidence type="ECO:0000313" key="6">
    <source>
        <dbReference type="EMBL" id="WNQ08966.1"/>
    </source>
</evidence>
<dbReference type="InterPro" id="IPR008928">
    <property type="entry name" value="6-hairpin_glycosidase_sf"/>
</dbReference>
<evidence type="ECO:0000259" key="4">
    <source>
        <dbReference type="Pfam" id="PF17390"/>
    </source>
</evidence>
<keyword evidence="6" id="KW-0378">Hydrolase</keyword>
<evidence type="ECO:0000259" key="5">
    <source>
        <dbReference type="Pfam" id="PF21557"/>
    </source>
</evidence>
<protein>
    <submittedName>
        <fullName evidence="6">Family 78 glycoside hydrolase catalytic domain</fullName>
    </submittedName>
</protein>
<dbReference type="PANTHER" id="PTHR34987:SF4">
    <property type="entry name" value="ALPHA-L-RHAMNOSIDASE C-TERMINAL DOMAIN-CONTAINING PROTEIN"/>
    <property type="match status" value="1"/>
</dbReference>
<dbReference type="InterPro" id="IPR035396">
    <property type="entry name" value="Bac_rhamnosid6H"/>
</dbReference>
<feature type="domain" description="Alpha-L-rhamnosidase C-terminal" evidence="4">
    <location>
        <begin position="913"/>
        <end position="988"/>
    </location>
</feature>
<dbReference type="Gene3D" id="2.60.120.260">
    <property type="entry name" value="Galactose-binding domain-like"/>
    <property type="match status" value="3"/>
</dbReference>
<dbReference type="InterPro" id="IPR013737">
    <property type="entry name" value="Bac_rhamnosid_N"/>
</dbReference>
<dbReference type="InterPro" id="IPR035398">
    <property type="entry name" value="Bac_rhamnosid_C"/>
</dbReference>
<dbReference type="RefSeq" id="WP_315602733.1">
    <property type="nucleotide sequence ID" value="NZ_CP130318.1"/>
</dbReference>
<dbReference type="SUPFAM" id="SSF49785">
    <property type="entry name" value="Galactose-binding domain-like"/>
    <property type="match status" value="1"/>
</dbReference>
<dbReference type="Pfam" id="PF17390">
    <property type="entry name" value="Bac_rhamnosid_C"/>
    <property type="match status" value="1"/>
</dbReference>
<dbReference type="Proteomes" id="UP001305702">
    <property type="component" value="Chromosome"/>
</dbReference>